<comment type="caution">
    <text evidence="2">The sequence shown here is derived from an EMBL/GenBank/DDBJ whole genome shotgun (WGS) entry which is preliminary data.</text>
</comment>
<dbReference type="OrthoDB" id="2928677at2"/>
<dbReference type="AlphaFoldDB" id="A0A443IJ59"/>
<dbReference type="Proteomes" id="UP000273811">
    <property type="component" value="Unassembled WGS sequence"/>
</dbReference>
<dbReference type="RefSeq" id="WP_120075797.1">
    <property type="nucleotide sequence ID" value="NZ_CP126113.1"/>
</dbReference>
<keyword evidence="1" id="KW-0812">Transmembrane</keyword>
<evidence type="ECO:0000313" key="2">
    <source>
        <dbReference type="EMBL" id="RWR04451.1"/>
    </source>
</evidence>
<proteinExistence type="predicted"/>
<reference evidence="2" key="1">
    <citation type="submission" date="2018-12" db="EMBL/GenBank/DDBJ databases">
        <authorList>
            <person name="Sun L."/>
            <person name="Chen Z."/>
        </authorList>
    </citation>
    <scope>NUCLEOTIDE SEQUENCE [LARGE SCALE GENOMIC DNA]</scope>
    <source>
        <strain evidence="2">DSM 16012</strain>
    </source>
</reference>
<dbReference type="EMBL" id="QYTU02000060">
    <property type="protein sequence ID" value="RWR04451.1"/>
    <property type="molecule type" value="Genomic_DNA"/>
</dbReference>
<sequence>MNIKEHYSFMARLYFHQSILFTVVFTVIILPNVKKADFLLSNLAGLAVFLCMIYFILRCLYFSYKISAVSMMLSNGPMAEHNETLLIIPSHNANCLMEAYSSDGIRRLSLLIVKGKERRARLKYYELGKRGRLFKINEHGIGTTAYMHIDQSGISFITSKKKLSVMINTRGSKSRSFIVGPDHFELKKPYSDRMLLKNGRPVMTIKKGLMPIKWQQYFSPNTPLLKVDSSLSKEERSLCLCLLVLF</sequence>
<feature type="transmembrane region" description="Helical" evidence="1">
    <location>
        <begin position="43"/>
        <end position="64"/>
    </location>
</feature>
<keyword evidence="1" id="KW-0472">Membrane</keyword>
<gene>
    <name evidence="2" type="ORF">D4N35_016915</name>
</gene>
<keyword evidence="3" id="KW-1185">Reference proteome</keyword>
<protein>
    <submittedName>
        <fullName evidence="2">Uncharacterized protein</fullName>
    </submittedName>
</protein>
<evidence type="ECO:0000256" key="1">
    <source>
        <dbReference type="SAM" id="Phobius"/>
    </source>
</evidence>
<accession>A0A443IJ59</accession>
<keyword evidence="1" id="KW-1133">Transmembrane helix</keyword>
<feature type="transmembrane region" description="Helical" evidence="1">
    <location>
        <begin position="12"/>
        <end position="31"/>
    </location>
</feature>
<organism evidence="2 3">
    <name type="scientific">Siminovitchia fortis</name>
    <dbReference type="NCBI Taxonomy" id="254758"/>
    <lineage>
        <taxon>Bacteria</taxon>
        <taxon>Bacillati</taxon>
        <taxon>Bacillota</taxon>
        <taxon>Bacilli</taxon>
        <taxon>Bacillales</taxon>
        <taxon>Bacillaceae</taxon>
        <taxon>Siminovitchia</taxon>
    </lineage>
</organism>
<name>A0A443IJ59_9BACI</name>
<evidence type="ECO:0000313" key="3">
    <source>
        <dbReference type="Proteomes" id="UP000273811"/>
    </source>
</evidence>